<keyword evidence="8" id="KW-1185">Reference proteome</keyword>
<sequence>MRSKSVLLAATVAATFSVAAHSHDQYSHSNEQDKYEERLEGIGARNKAAQRLTWRDSRWKHDPVVNIKLLGINDFHGQLSPRAVGARPAGGAAVLASYLRAASEAAKDGAIIIHAGDHVGASPPNSALLQDEPAISVLNQLANKQCLPVKLFRKLPYEIQAYTQPRCNIVGTFGNHEFDEGIGEALRLVYGGNHEDGPFLEKRWQGAEFPYIGANVIDESTGRPVLPPYTIKVMNGVAIGFIGAVLKETPTIVTPTGVAGLKFVDEADAINASVKQLKRQGVKTIIVTIHQGTGQASYNGPTDPDVLPPSGPIANIVKRLDSEVDVVVSGHAHGFTNALVPNNAGKQILMTQAFSASTAYGDIDLAISRKSGDVVEKSAAIVTTWGDEGPGLVPDVKVAELVAQADERVAPLVNRVVGTVTTALTRTESSAGESSLGNLIADAQRVTTDAEFAFMNPGGIRADLAAGEVTWGELFTIQPFGNDLVSMDLTGAQIRTLLEQQWQGQAFPKILKSSGLTYTWDNARPVGDRVTQILKADSTPLDPAATYRVTVNSFMAAGGDGFLVLPLGANRVVGPVDLEALVEYVESLPQPFSAAIEGRIVRSN</sequence>
<feature type="domain" description="Calcineurin-like phosphoesterase" evidence="5">
    <location>
        <begin position="68"/>
        <end position="334"/>
    </location>
</feature>
<accession>A0A829YLM8</accession>
<dbReference type="GO" id="GO:0008253">
    <property type="term" value="F:5'-nucleotidase activity"/>
    <property type="evidence" value="ECO:0007669"/>
    <property type="project" value="TreeGrafter"/>
</dbReference>
<dbReference type="GO" id="GO:0008768">
    <property type="term" value="F:UDP-sugar diphosphatase activity"/>
    <property type="evidence" value="ECO:0007669"/>
    <property type="project" value="TreeGrafter"/>
</dbReference>
<feature type="signal peptide" evidence="4">
    <location>
        <begin position="1"/>
        <end position="19"/>
    </location>
</feature>
<dbReference type="SUPFAM" id="SSF56300">
    <property type="entry name" value="Metallo-dependent phosphatases"/>
    <property type="match status" value="1"/>
</dbReference>
<feature type="chain" id="PRO_5033106526" evidence="4">
    <location>
        <begin position="20"/>
        <end position="604"/>
    </location>
</feature>
<dbReference type="GO" id="GO:0030288">
    <property type="term" value="C:outer membrane-bounded periplasmic space"/>
    <property type="evidence" value="ECO:0007669"/>
    <property type="project" value="TreeGrafter"/>
</dbReference>
<evidence type="ECO:0000256" key="3">
    <source>
        <dbReference type="ARBA" id="ARBA00022729"/>
    </source>
</evidence>
<evidence type="ECO:0000256" key="1">
    <source>
        <dbReference type="ARBA" id="ARBA00004613"/>
    </source>
</evidence>
<dbReference type="RefSeq" id="WP_161815862.1">
    <property type="nucleotide sequence ID" value="NZ_BLJN01000008.1"/>
</dbReference>
<dbReference type="InterPro" id="IPR006179">
    <property type="entry name" value="5_nucleotidase/apyrase"/>
</dbReference>
<proteinExistence type="inferred from homology"/>
<evidence type="ECO:0000256" key="4">
    <source>
        <dbReference type="RuleBase" id="RU362119"/>
    </source>
</evidence>
<keyword evidence="4" id="KW-0378">Hydrolase</keyword>
<dbReference type="InterPro" id="IPR004843">
    <property type="entry name" value="Calcineurin-like_PHP"/>
</dbReference>
<evidence type="ECO:0000313" key="8">
    <source>
        <dbReference type="Proteomes" id="UP000445000"/>
    </source>
</evidence>
<comment type="caution">
    <text evidence="7">The sequence shown here is derived from an EMBL/GenBank/DDBJ whole genome shotgun (WGS) entry which is preliminary data.</text>
</comment>
<comment type="similarity">
    <text evidence="4">Belongs to the 5'-nucleotidase family.</text>
</comment>
<dbReference type="AlphaFoldDB" id="A0A829YLM8"/>
<dbReference type="Gene3D" id="3.60.21.10">
    <property type="match status" value="1"/>
</dbReference>
<dbReference type="Gene3D" id="3.90.780.10">
    <property type="entry name" value="5'-Nucleotidase, C-terminal domain"/>
    <property type="match status" value="1"/>
</dbReference>
<dbReference type="InterPro" id="IPR029052">
    <property type="entry name" value="Metallo-depent_PP-like"/>
</dbReference>
<evidence type="ECO:0000256" key="2">
    <source>
        <dbReference type="ARBA" id="ARBA00022525"/>
    </source>
</evidence>
<protein>
    <submittedName>
        <fullName evidence="7">Bifunctional metallophosphatase/5'-nucleotidase</fullName>
    </submittedName>
</protein>
<dbReference type="FunFam" id="3.90.780.10:FF:000004">
    <property type="entry name" value="UDP-sugar hydrolase, putative"/>
    <property type="match status" value="1"/>
</dbReference>
<keyword evidence="2" id="KW-0964">Secreted</keyword>
<dbReference type="InterPro" id="IPR036907">
    <property type="entry name" value="5'-Nucleotdase_C_sf"/>
</dbReference>
<dbReference type="GO" id="GO:0009166">
    <property type="term" value="P:nucleotide catabolic process"/>
    <property type="evidence" value="ECO:0007669"/>
    <property type="project" value="InterPro"/>
</dbReference>
<name>A0A829YLM8_9GAMM</name>
<feature type="domain" description="5'-Nucleotidase C-terminal" evidence="6">
    <location>
        <begin position="416"/>
        <end position="563"/>
    </location>
</feature>
<dbReference type="PANTHER" id="PTHR11575:SF24">
    <property type="entry name" value="5'-NUCLEOTIDASE"/>
    <property type="match status" value="1"/>
</dbReference>
<dbReference type="GO" id="GO:0000166">
    <property type="term" value="F:nucleotide binding"/>
    <property type="evidence" value="ECO:0007669"/>
    <property type="project" value="UniProtKB-KW"/>
</dbReference>
<dbReference type="EMBL" id="BLJN01000008">
    <property type="protein sequence ID" value="GFE84267.1"/>
    <property type="molecule type" value="Genomic_DNA"/>
</dbReference>
<gene>
    <name evidence="7" type="ORF">GCM10011487_62670</name>
</gene>
<evidence type="ECO:0000259" key="5">
    <source>
        <dbReference type="Pfam" id="PF00149"/>
    </source>
</evidence>
<dbReference type="PRINTS" id="PR01607">
    <property type="entry name" value="APYRASEFAMLY"/>
</dbReference>
<dbReference type="InterPro" id="IPR008334">
    <property type="entry name" value="5'-Nucleotdase_C"/>
</dbReference>
<keyword evidence="3 4" id="KW-0732">Signal</keyword>
<comment type="subcellular location">
    <subcellularLocation>
        <location evidence="1">Secreted</location>
    </subcellularLocation>
</comment>
<organism evidence="7 8">
    <name type="scientific">Steroidobacter agaridevorans</name>
    <dbReference type="NCBI Taxonomy" id="2695856"/>
    <lineage>
        <taxon>Bacteria</taxon>
        <taxon>Pseudomonadati</taxon>
        <taxon>Pseudomonadota</taxon>
        <taxon>Gammaproteobacteria</taxon>
        <taxon>Steroidobacterales</taxon>
        <taxon>Steroidobacteraceae</taxon>
        <taxon>Steroidobacter</taxon>
    </lineage>
</organism>
<dbReference type="Pfam" id="PF00149">
    <property type="entry name" value="Metallophos"/>
    <property type="match status" value="1"/>
</dbReference>
<dbReference type="SUPFAM" id="SSF55816">
    <property type="entry name" value="5'-nucleotidase (syn. UDP-sugar hydrolase), C-terminal domain"/>
    <property type="match status" value="1"/>
</dbReference>
<keyword evidence="4" id="KW-0547">Nucleotide-binding</keyword>
<dbReference type="GO" id="GO:0005576">
    <property type="term" value="C:extracellular region"/>
    <property type="evidence" value="ECO:0007669"/>
    <property type="project" value="UniProtKB-SubCell"/>
</dbReference>
<reference evidence="8" key="1">
    <citation type="submission" date="2020-01" db="EMBL/GenBank/DDBJ databases">
        <title>'Steroidobacter agaridevorans' sp. nov., agar-degrading bacteria isolated from rhizosphere soils.</title>
        <authorList>
            <person name="Ikenaga M."/>
            <person name="Kataoka M."/>
            <person name="Murouchi A."/>
            <person name="Katsuragi S."/>
            <person name="Sakai M."/>
        </authorList>
    </citation>
    <scope>NUCLEOTIDE SEQUENCE [LARGE SCALE GENOMIC DNA]</scope>
    <source>
        <strain evidence="8">YU21-B</strain>
    </source>
</reference>
<evidence type="ECO:0000259" key="6">
    <source>
        <dbReference type="Pfam" id="PF02872"/>
    </source>
</evidence>
<dbReference type="Proteomes" id="UP000445000">
    <property type="component" value="Unassembled WGS sequence"/>
</dbReference>
<dbReference type="PANTHER" id="PTHR11575">
    <property type="entry name" value="5'-NUCLEOTIDASE-RELATED"/>
    <property type="match status" value="1"/>
</dbReference>
<evidence type="ECO:0000313" key="7">
    <source>
        <dbReference type="EMBL" id="GFE84267.1"/>
    </source>
</evidence>
<dbReference type="Pfam" id="PF02872">
    <property type="entry name" value="5_nucleotid_C"/>
    <property type="match status" value="1"/>
</dbReference>